<evidence type="ECO:0000256" key="13">
    <source>
        <dbReference type="RuleBase" id="RU004249"/>
    </source>
</evidence>
<dbReference type="InterPro" id="IPR041740">
    <property type="entry name" value="AKii-LysC-BS"/>
</dbReference>
<dbReference type="Pfam" id="PF00696">
    <property type="entry name" value="AA_kinase"/>
    <property type="match status" value="1"/>
</dbReference>
<dbReference type="GO" id="GO:0004072">
    <property type="term" value="F:aspartate kinase activity"/>
    <property type="evidence" value="ECO:0007669"/>
    <property type="project" value="UniProtKB-EC"/>
</dbReference>
<dbReference type="AlphaFoldDB" id="A0AA35QZP9"/>
<dbReference type="PROSITE" id="PS00324">
    <property type="entry name" value="ASPARTOKINASE"/>
    <property type="match status" value="1"/>
</dbReference>
<dbReference type="InterPro" id="IPR001341">
    <property type="entry name" value="Asp_kinase"/>
</dbReference>
<dbReference type="PANTHER" id="PTHR21499">
    <property type="entry name" value="ASPARTATE KINASE"/>
    <property type="match status" value="1"/>
</dbReference>
<dbReference type="InterPro" id="IPR001048">
    <property type="entry name" value="Asp/Glu/Uridylate_kinase"/>
</dbReference>
<protein>
    <recommendedName>
        <fullName evidence="12">Aspartokinase</fullName>
        <ecNumber evidence="12">2.7.2.4</ecNumber>
    </recommendedName>
</protein>
<dbReference type="Gene3D" id="3.40.1160.10">
    <property type="entry name" value="Acetylglutamate kinase-like"/>
    <property type="match status" value="1"/>
</dbReference>
<dbReference type="SUPFAM" id="SSF55021">
    <property type="entry name" value="ACT-like"/>
    <property type="match status" value="2"/>
</dbReference>
<dbReference type="GO" id="GO:0005829">
    <property type="term" value="C:cytosol"/>
    <property type="evidence" value="ECO:0007669"/>
    <property type="project" value="TreeGrafter"/>
</dbReference>
<dbReference type="Gene3D" id="3.30.2130.10">
    <property type="entry name" value="VC0802-like"/>
    <property type="match status" value="1"/>
</dbReference>
<evidence type="ECO:0000256" key="5">
    <source>
        <dbReference type="ARBA" id="ARBA00022679"/>
    </source>
</evidence>
<keyword evidence="9" id="KW-0067">ATP-binding</keyword>
<dbReference type="PANTHER" id="PTHR21499:SF3">
    <property type="entry name" value="ASPARTOKINASE"/>
    <property type="match status" value="1"/>
</dbReference>
<dbReference type="GO" id="GO:0005524">
    <property type="term" value="F:ATP binding"/>
    <property type="evidence" value="ECO:0007669"/>
    <property type="project" value="UniProtKB-KW"/>
</dbReference>
<evidence type="ECO:0000256" key="7">
    <source>
        <dbReference type="ARBA" id="ARBA00022741"/>
    </source>
</evidence>
<dbReference type="PROSITE" id="PS51671">
    <property type="entry name" value="ACT"/>
    <property type="match status" value="2"/>
</dbReference>
<dbReference type="EC" id="2.7.2.4" evidence="12"/>
<keyword evidence="4 13" id="KW-0028">Amino-acid biosynthesis</keyword>
<keyword evidence="16" id="KW-1185">Reference proteome</keyword>
<accession>A0AA35QZP9</accession>
<dbReference type="FunFam" id="3.30.2130.10:FF:000001">
    <property type="entry name" value="Bifunctional aspartokinase/homoserine dehydrogenase"/>
    <property type="match status" value="1"/>
</dbReference>
<dbReference type="NCBIfam" id="TIGR00656">
    <property type="entry name" value="asp_kin_monofn"/>
    <property type="match status" value="1"/>
</dbReference>
<dbReference type="Proteomes" id="UP001174909">
    <property type="component" value="Unassembled WGS sequence"/>
</dbReference>
<dbReference type="InterPro" id="IPR005260">
    <property type="entry name" value="Asp_kin_monofn"/>
</dbReference>
<feature type="domain" description="ACT" evidence="14">
    <location>
        <begin position="266"/>
        <end position="344"/>
    </location>
</feature>
<evidence type="ECO:0000256" key="10">
    <source>
        <dbReference type="ARBA" id="ARBA00023154"/>
    </source>
</evidence>
<evidence type="ECO:0000259" key="14">
    <source>
        <dbReference type="PROSITE" id="PS51671"/>
    </source>
</evidence>
<name>A0AA35QZP9_GEOBA</name>
<dbReference type="SUPFAM" id="SSF53633">
    <property type="entry name" value="Carbamate kinase-like"/>
    <property type="match status" value="1"/>
</dbReference>
<comment type="caution">
    <text evidence="15">The sequence shown here is derived from an EMBL/GenBank/DDBJ whole genome shotgun (WGS) entry which is preliminary data.</text>
</comment>
<keyword evidence="5 12" id="KW-0808">Transferase</keyword>
<dbReference type="CDD" id="cd04261">
    <property type="entry name" value="AAK_AKii-LysC-BS"/>
    <property type="match status" value="1"/>
</dbReference>
<keyword evidence="8 12" id="KW-0418">Kinase</keyword>
<proteinExistence type="inferred from homology"/>
<dbReference type="EMBL" id="CASHTH010000322">
    <property type="protein sequence ID" value="CAI7997667.1"/>
    <property type="molecule type" value="Genomic_DNA"/>
</dbReference>
<evidence type="ECO:0000256" key="12">
    <source>
        <dbReference type="RuleBase" id="RU003448"/>
    </source>
</evidence>
<dbReference type="NCBIfam" id="NF005155">
    <property type="entry name" value="PRK06635.1-4"/>
    <property type="match status" value="1"/>
</dbReference>
<comment type="pathway">
    <text evidence="13">Amino-acid biosynthesis; L-lysine biosynthesis via DAP pathway; (S)-tetrahydrodipicolinate from L-aspartate: step 1/4.</text>
</comment>
<dbReference type="CDD" id="cd04913">
    <property type="entry name" value="ACT_AKii-LysC-BS-like_1"/>
    <property type="match status" value="1"/>
</dbReference>
<evidence type="ECO:0000256" key="3">
    <source>
        <dbReference type="ARBA" id="ARBA00010122"/>
    </source>
</evidence>
<dbReference type="CDD" id="cd04923">
    <property type="entry name" value="ACT_AK-LysC-DapG-like_2"/>
    <property type="match status" value="1"/>
</dbReference>
<dbReference type="FunFam" id="3.40.1160.10:FF:000002">
    <property type="entry name" value="Aspartokinase"/>
    <property type="match status" value="1"/>
</dbReference>
<dbReference type="InterPro" id="IPR045865">
    <property type="entry name" value="ACT-like_dom_sf"/>
</dbReference>
<comment type="similarity">
    <text evidence="3 12">Belongs to the aspartokinase family.</text>
</comment>
<keyword evidence="10" id="KW-0457">Lysine biosynthesis</keyword>
<evidence type="ECO:0000256" key="6">
    <source>
        <dbReference type="ARBA" id="ARBA00022737"/>
    </source>
</evidence>
<evidence type="ECO:0000256" key="2">
    <source>
        <dbReference type="ARBA" id="ARBA00005139"/>
    </source>
</evidence>
<comment type="pathway">
    <text evidence="1 13">Amino-acid biosynthesis; L-methionine biosynthesis via de novo pathway; L-homoserine from L-aspartate: step 1/3.</text>
</comment>
<evidence type="ECO:0000256" key="9">
    <source>
        <dbReference type="ARBA" id="ARBA00022840"/>
    </source>
</evidence>
<evidence type="ECO:0000256" key="11">
    <source>
        <dbReference type="ARBA" id="ARBA00047872"/>
    </source>
</evidence>
<dbReference type="PIRSF" id="PIRSF000726">
    <property type="entry name" value="Asp_kin"/>
    <property type="match status" value="1"/>
</dbReference>
<dbReference type="GO" id="GO:0009089">
    <property type="term" value="P:lysine biosynthetic process via diaminopimelate"/>
    <property type="evidence" value="ECO:0007669"/>
    <property type="project" value="InterPro"/>
</dbReference>
<dbReference type="NCBIfam" id="TIGR00657">
    <property type="entry name" value="asp_kinases"/>
    <property type="match status" value="1"/>
</dbReference>
<evidence type="ECO:0000313" key="15">
    <source>
        <dbReference type="EMBL" id="CAI7997667.1"/>
    </source>
</evidence>
<dbReference type="NCBIfam" id="NF005154">
    <property type="entry name" value="PRK06635.1-2"/>
    <property type="match status" value="1"/>
</dbReference>
<dbReference type="Pfam" id="PF22468">
    <property type="entry name" value="ACT_9"/>
    <property type="match status" value="2"/>
</dbReference>
<dbReference type="InterPro" id="IPR054352">
    <property type="entry name" value="ACT_Aspartokinase"/>
</dbReference>
<keyword evidence="6" id="KW-0677">Repeat</keyword>
<evidence type="ECO:0000313" key="16">
    <source>
        <dbReference type="Proteomes" id="UP001174909"/>
    </source>
</evidence>
<gene>
    <name evidence="15" type="ORF">GBAR_LOCUS2207</name>
</gene>
<dbReference type="InterPro" id="IPR002912">
    <property type="entry name" value="ACT_dom"/>
</dbReference>
<organism evidence="15 16">
    <name type="scientific">Geodia barretti</name>
    <name type="common">Barrett's horny sponge</name>
    <dbReference type="NCBI Taxonomy" id="519541"/>
    <lineage>
        <taxon>Eukaryota</taxon>
        <taxon>Metazoa</taxon>
        <taxon>Porifera</taxon>
        <taxon>Demospongiae</taxon>
        <taxon>Heteroscleromorpha</taxon>
        <taxon>Tetractinellida</taxon>
        <taxon>Astrophorina</taxon>
        <taxon>Geodiidae</taxon>
        <taxon>Geodia</taxon>
    </lineage>
</organism>
<comment type="catalytic activity">
    <reaction evidence="11 12">
        <text>L-aspartate + ATP = 4-phospho-L-aspartate + ADP</text>
        <dbReference type="Rhea" id="RHEA:23776"/>
        <dbReference type="ChEBI" id="CHEBI:29991"/>
        <dbReference type="ChEBI" id="CHEBI:30616"/>
        <dbReference type="ChEBI" id="CHEBI:57535"/>
        <dbReference type="ChEBI" id="CHEBI:456216"/>
        <dbReference type="EC" id="2.7.2.4"/>
    </reaction>
</comment>
<keyword evidence="7" id="KW-0547">Nucleotide-binding</keyword>
<evidence type="ECO:0000256" key="1">
    <source>
        <dbReference type="ARBA" id="ARBA00004986"/>
    </source>
</evidence>
<evidence type="ECO:0000256" key="4">
    <source>
        <dbReference type="ARBA" id="ARBA00022605"/>
    </source>
</evidence>
<comment type="pathway">
    <text evidence="2 13">Amino-acid biosynthesis; L-threonine biosynthesis; L-threonine from L-aspartate: step 1/5.</text>
</comment>
<dbReference type="InterPro" id="IPR036393">
    <property type="entry name" value="AceGlu_kinase-like_sf"/>
</dbReference>
<dbReference type="InterPro" id="IPR018042">
    <property type="entry name" value="Aspartate_kinase_CS"/>
</dbReference>
<feature type="domain" description="ACT" evidence="14">
    <location>
        <begin position="347"/>
        <end position="409"/>
    </location>
</feature>
<evidence type="ECO:0000256" key="8">
    <source>
        <dbReference type="ARBA" id="ARBA00022777"/>
    </source>
</evidence>
<dbReference type="GO" id="GO:0009090">
    <property type="term" value="P:homoserine biosynthetic process"/>
    <property type="evidence" value="ECO:0007669"/>
    <property type="project" value="TreeGrafter"/>
</dbReference>
<sequence length="409" mass="43379">MALYVHKYGGSSVADADKIVNVARRIAAVHDQGHQIVTVVSAMGGTTDELIDLARTVSNEPDPRELDFLLSTGELVSITLLSMALRSLGYDAISLSGPQAGIRTDNSYGRARISQVDPDRISRELDAGRLVIVAGFQGLTPDDDVTTLGRGGSDTTAVALAAALGADRCDIYTDVEGIYTADPRVVANASKMPEVGYEEMLELAAAGAKMHPRSIELGAAYNVPIYVASSFVDATGTLIRQVSDDRQMEDRIKVTGIAYQSNVAKVTVCGVADRPGVAAGLFEPLSEAGINVDTIVQNTSADRTTTDISFTVTTDDLPRALRVIAPLETALGMGQVISDPTLASVSVVGSGMQNTPGYASRMFRILADGGINIDMITTSEIRISCIISRDQAQEAVRLLHQGFELDKSR</sequence>
<reference evidence="15" key="1">
    <citation type="submission" date="2023-03" db="EMBL/GenBank/DDBJ databases">
        <authorList>
            <person name="Steffen K."/>
            <person name="Cardenas P."/>
        </authorList>
    </citation>
    <scope>NUCLEOTIDE SEQUENCE</scope>
</reference>